<evidence type="ECO:0000313" key="1">
    <source>
        <dbReference type="EMBL" id="KFC22375.1"/>
    </source>
</evidence>
<dbReference type="EMBL" id="JPLY01000003">
    <property type="protein sequence ID" value="KFC22375.1"/>
    <property type="molecule type" value="Genomic_DNA"/>
</dbReference>
<sequence>MAVPEKDLRLIRKEFENNNEVNPERIRLGNHFVDDFIFEGHEAADIPINALRVIFNIVSIISNEQFRPEDRPKQLSLFDEEFETENNIFASIKIRNNKISPSGSTKQVVDAYEFLTKFKMSWYKSTNSKGKEIKTFGGLISIPSYDQRGYTTFLISSYWLKKLMVIPEYNYVLYNLVYNIRNNKHIIFAIWLAKLPENGAVLKLSTLNKKFGLKYKTSKDFCFKFLKPARISLNTFNTLSFNYKYRGDSIFIIPYLTKTISNNNLSRNTREQLESSEAYLDHSEKIAQRLSYIRKRYGLHANEMLQFSHQYRNVPQTRVLIEKAFKEFIRTARLKEIKSTEFQGNLFLNEIQEHIIQIYRRTKMGELLPNGYPIII</sequence>
<accession>A0A085BIT0</accession>
<organism evidence="1 2">
    <name type="scientific">Epilithonimonas lactis</name>
    <dbReference type="NCBI Taxonomy" id="421072"/>
    <lineage>
        <taxon>Bacteria</taxon>
        <taxon>Pseudomonadati</taxon>
        <taxon>Bacteroidota</taxon>
        <taxon>Flavobacteriia</taxon>
        <taxon>Flavobacteriales</taxon>
        <taxon>Weeksellaceae</taxon>
        <taxon>Chryseobacterium group</taxon>
        <taxon>Epilithonimonas</taxon>
    </lineage>
</organism>
<comment type="caution">
    <text evidence="1">The sequence shown here is derived from an EMBL/GenBank/DDBJ whole genome shotgun (WGS) entry which is preliminary data.</text>
</comment>
<dbReference type="eggNOG" id="ENOG502Z7YY">
    <property type="taxonomic scope" value="Bacteria"/>
</dbReference>
<reference evidence="1 2" key="1">
    <citation type="submission" date="2014-07" db="EMBL/GenBank/DDBJ databases">
        <title>Epilithonimonas lactis LMG 22401 Genome.</title>
        <authorList>
            <person name="Pipes S.E."/>
            <person name="Stropko S.J."/>
        </authorList>
    </citation>
    <scope>NUCLEOTIDE SEQUENCE [LARGE SCALE GENOMIC DNA]</scope>
    <source>
        <strain evidence="1 2">LMG 24401</strain>
    </source>
</reference>
<dbReference type="STRING" id="421072.SAMN04488097_2744"/>
<dbReference type="Proteomes" id="UP000028623">
    <property type="component" value="Unassembled WGS sequence"/>
</dbReference>
<name>A0A085BIT0_9FLAO</name>
<gene>
    <name evidence="1" type="ORF">IO89_10605</name>
</gene>
<keyword evidence="2" id="KW-1185">Reference proteome</keyword>
<protein>
    <recommendedName>
        <fullName evidence="3">Initiator Rep protein domain-containing protein</fullName>
    </recommendedName>
</protein>
<dbReference type="OrthoDB" id="1269202at2"/>
<evidence type="ECO:0008006" key="3">
    <source>
        <dbReference type="Google" id="ProtNLM"/>
    </source>
</evidence>
<dbReference type="AlphaFoldDB" id="A0A085BIT0"/>
<dbReference type="RefSeq" id="WP_034975993.1">
    <property type="nucleotide sequence ID" value="NZ_FOFI01000003.1"/>
</dbReference>
<proteinExistence type="predicted"/>
<evidence type="ECO:0000313" key="2">
    <source>
        <dbReference type="Proteomes" id="UP000028623"/>
    </source>
</evidence>